<feature type="domain" description="Integrase catalytic" evidence="1">
    <location>
        <begin position="78"/>
        <end position="243"/>
    </location>
</feature>
<organism evidence="2">
    <name type="scientific">Phallusia mammillata</name>
    <dbReference type="NCBI Taxonomy" id="59560"/>
    <lineage>
        <taxon>Eukaryota</taxon>
        <taxon>Metazoa</taxon>
        <taxon>Chordata</taxon>
        <taxon>Tunicata</taxon>
        <taxon>Ascidiacea</taxon>
        <taxon>Phlebobranchia</taxon>
        <taxon>Ascidiidae</taxon>
        <taxon>Phallusia</taxon>
    </lineage>
</organism>
<dbReference type="EMBL" id="LR787333">
    <property type="protein sequence ID" value="CAB3263195.1"/>
    <property type="molecule type" value="mRNA"/>
</dbReference>
<dbReference type="PANTHER" id="PTHR46177">
    <property type="entry name" value="INTEGRASE CATALYTIC DOMAIN-CONTAINING PROTEIN"/>
    <property type="match status" value="1"/>
</dbReference>
<dbReference type="PANTHER" id="PTHR46177:SF1">
    <property type="entry name" value="INTEGRASE CATALYTIC DOMAIN-CONTAINING PROTEIN"/>
    <property type="match status" value="1"/>
</dbReference>
<accession>A0A6F9DJV5</accession>
<proteinExistence type="evidence at transcript level"/>
<dbReference type="InterPro" id="IPR058913">
    <property type="entry name" value="Integrase_dom_put"/>
</dbReference>
<dbReference type="PROSITE" id="PS50994">
    <property type="entry name" value="INTEGRASE"/>
    <property type="match status" value="1"/>
</dbReference>
<name>A0A6F9DJV5_9ASCI</name>
<dbReference type="InterPro" id="IPR001584">
    <property type="entry name" value="Integrase_cat-core"/>
</dbReference>
<dbReference type="GO" id="GO:0015074">
    <property type="term" value="P:DNA integration"/>
    <property type="evidence" value="ECO:0007669"/>
    <property type="project" value="InterPro"/>
</dbReference>
<sequence>MRHFEIYYVDSHVTKSDVEKAVDKELLGPGCLLGYRAMHRKVRCTYNLKVPRHLVYKVMQDLDPNGLAHRNVQHKKKRDKHPFVSDGPLWVVSLDGHDKLCGYQNYTFPLGIYGCMDTFSRKIMFLFVTQSNSSPLVIGKKYLEFLCETLLLPVHLRLDRGTETGKMASIHSYLIQHIGYYTDATDSILYGPSNTNKIERWWRDLHERLEKFFKVQLQSLLVEKKYNRESPVDRFYFTYMVQL</sequence>
<evidence type="ECO:0000313" key="2">
    <source>
        <dbReference type="EMBL" id="CAB3263195.1"/>
    </source>
</evidence>
<dbReference type="Pfam" id="PF24764">
    <property type="entry name" value="rva_4"/>
    <property type="match status" value="1"/>
</dbReference>
<evidence type="ECO:0000259" key="1">
    <source>
        <dbReference type="PROSITE" id="PS50994"/>
    </source>
</evidence>
<reference evidence="2" key="1">
    <citation type="submission" date="2020-04" db="EMBL/GenBank/DDBJ databases">
        <authorList>
            <person name="Neveu A P."/>
        </authorList>
    </citation>
    <scope>NUCLEOTIDE SEQUENCE</scope>
    <source>
        <tissue evidence="2">Whole embryo</tissue>
    </source>
</reference>
<gene>
    <name evidence="2" type="primary">LOC104266093-001</name>
</gene>
<protein>
    <submittedName>
        <fullName evidence="2">Uncharacterized protein LOC104266093</fullName>
    </submittedName>
</protein>
<dbReference type="AlphaFoldDB" id="A0A6F9DJV5"/>